<dbReference type="EMBL" id="JAUSTI010000006">
    <property type="protein sequence ID" value="MDQ0171280.1"/>
    <property type="molecule type" value="Genomic_DNA"/>
</dbReference>
<dbReference type="Proteomes" id="UP001233836">
    <property type="component" value="Unassembled WGS sequence"/>
</dbReference>
<sequence length="53" mass="6204">MQMVKYKSTMFNMFFLLGYTLPHSHFLIDWTLTSNNSAPVVQFIAWEILSSNC</sequence>
<evidence type="ECO:0000313" key="2">
    <source>
        <dbReference type="Proteomes" id="UP001233836"/>
    </source>
</evidence>
<protein>
    <submittedName>
        <fullName evidence="1">Uncharacterized protein</fullName>
    </submittedName>
</protein>
<accession>A0ABT9WDC8</accession>
<comment type="caution">
    <text evidence="1">The sequence shown here is derived from an EMBL/GenBank/DDBJ whole genome shotgun (WGS) entry which is preliminary data.</text>
</comment>
<organism evidence="1 2">
    <name type="scientific">Paenibacillus tundrae</name>
    <dbReference type="NCBI Taxonomy" id="528187"/>
    <lineage>
        <taxon>Bacteria</taxon>
        <taxon>Bacillati</taxon>
        <taxon>Bacillota</taxon>
        <taxon>Bacilli</taxon>
        <taxon>Bacillales</taxon>
        <taxon>Paenibacillaceae</taxon>
        <taxon>Paenibacillus</taxon>
    </lineage>
</organism>
<gene>
    <name evidence="1" type="ORF">J2T19_002732</name>
</gene>
<reference evidence="1 2" key="1">
    <citation type="submission" date="2023-07" db="EMBL/GenBank/DDBJ databases">
        <title>Sorghum-associated microbial communities from plants grown in Nebraska, USA.</title>
        <authorList>
            <person name="Schachtman D."/>
        </authorList>
    </citation>
    <scope>NUCLEOTIDE SEQUENCE [LARGE SCALE GENOMIC DNA]</scope>
    <source>
        <strain evidence="1 2">DS1314</strain>
    </source>
</reference>
<keyword evidence="2" id="KW-1185">Reference proteome</keyword>
<proteinExistence type="predicted"/>
<name>A0ABT9WDC8_9BACL</name>
<evidence type="ECO:0000313" key="1">
    <source>
        <dbReference type="EMBL" id="MDQ0171280.1"/>
    </source>
</evidence>